<dbReference type="EC" id="2.1.2.9" evidence="1"/>
<dbReference type="GeneID" id="89961998"/>
<organism evidence="3 4">
    <name type="scientific">Recurvomyces mirabilis</name>
    <dbReference type="NCBI Taxonomy" id="574656"/>
    <lineage>
        <taxon>Eukaryota</taxon>
        <taxon>Fungi</taxon>
        <taxon>Dikarya</taxon>
        <taxon>Ascomycota</taxon>
        <taxon>Pezizomycotina</taxon>
        <taxon>Dothideomycetes</taxon>
        <taxon>Dothideomycetidae</taxon>
        <taxon>Mycosphaerellales</taxon>
        <taxon>Teratosphaeriaceae</taxon>
        <taxon>Recurvomyces</taxon>
    </lineage>
</organism>
<dbReference type="InterPro" id="IPR036477">
    <property type="entry name" value="Formyl_transf_N_sf"/>
</dbReference>
<dbReference type="InterPro" id="IPR002376">
    <property type="entry name" value="Formyl_transf_N"/>
</dbReference>
<accession>A0AAE0WIY1</accession>
<evidence type="ECO:0000259" key="2">
    <source>
        <dbReference type="Pfam" id="PF00551"/>
    </source>
</evidence>
<feature type="domain" description="Formyl transferase N-terminal" evidence="2">
    <location>
        <begin position="18"/>
        <end position="167"/>
    </location>
</feature>
<proteinExistence type="predicted"/>
<dbReference type="SUPFAM" id="SSF53328">
    <property type="entry name" value="Formyltransferase"/>
    <property type="match status" value="1"/>
</dbReference>
<evidence type="ECO:0000313" key="4">
    <source>
        <dbReference type="Proteomes" id="UP001274830"/>
    </source>
</evidence>
<dbReference type="GO" id="GO:0005739">
    <property type="term" value="C:mitochondrion"/>
    <property type="evidence" value="ECO:0007669"/>
    <property type="project" value="TreeGrafter"/>
</dbReference>
<gene>
    <name evidence="3" type="primary">FMT1</name>
    <name evidence="3" type="ORF">LTR78_008263</name>
</gene>
<dbReference type="GO" id="GO:0004479">
    <property type="term" value="F:methionyl-tRNA formyltransferase activity"/>
    <property type="evidence" value="ECO:0007669"/>
    <property type="project" value="UniProtKB-EC"/>
</dbReference>
<dbReference type="Gene3D" id="3.40.50.12230">
    <property type="match status" value="1"/>
</dbReference>
<dbReference type="PANTHER" id="PTHR11138:SF5">
    <property type="entry name" value="METHIONYL-TRNA FORMYLTRANSFERASE, MITOCHONDRIAL"/>
    <property type="match status" value="1"/>
</dbReference>
<dbReference type="AlphaFoldDB" id="A0AAE0WIY1"/>
<keyword evidence="3" id="KW-0808">Transferase</keyword>
<reference evidence="3" key="1">
    <citation type="submission" date="2023-07" db="EMBL/GenBank/DDBJ databases">
        <title>Black Yeasts Isolated from many extreme environments.</title>
        <authorList>
            <person name="Coleine C."/>
            <person name="Stajich J.E."/>
            <person name="Selbmann L."/>
        </authorList>
    </citation>
    <scope>NUCLEOTIDE SEQUENCE</scope>
    <source>
        <strain evidence="3">CCFEE 5485</strain>
    </source>
</reference>
<dbReference type="Pfam" id="PF00551">
    <property type="entry name" value="Formyl_trans_N"/>
    <property type="match status" value="1"/>
</dbReference>
<dbReference type="CDD" id="cd08646">
    <property type="entry name" value="FMT_core_Met-tRNA-FMT_N"/>
    <property type="match status" value="1"/>
</dbReference>
<protein>
    <recommendedName>
        <fullName evidence="1">methionyl-tRNA formyltransferase</fullName>
        <ecNumber evidence="1">2.1.2.9</ecNumber>
    </recommendedName>
</protein>
<dbReference type="EMBL" id="JAUTXT010000038">
    <property type="protein sequence ID" value="KAK3671897.1"/>
    <property type="molecule type" value="Genomic_DNA"/>
</dbReference>
<dbReference type="Proteomes" id="UP001274830">
    <property type="component" value="Unassembled WGS sequence"/>
</dbReference>
<comment type="caution">
    <text evidence="3">The sequence shown here is derived from an EMBL/GenBank/DDBJ whole genome shotgun (WGS) entry which is preliminary data.</text>
</comment>
<dbReference type="PANTHER" id="PTHR11138">
    <property type="entry name" value="METHIONYL-TRNA FORMYLTRANSFERASE"/>
    <property type="match status" value="1"/>
</dbReference>
<dbReference type="InterPro" id="IPR041711">
    <property type="entry name" value="Met-tRNA-FMT_N"/>
</dbReference>
<name>A0AAE0WIY1_9PEZI</name>
<sequence length="295" mass="32355">MTLYGFSSAARPDIIAAIDVLCRPDKRVGRGLKRVQEVPIKPVATTLGLQLYQVDTFKGWQSSSVYDLIVTVSFGLLVPARILDAARYGGLNVHPSLLPAFRGPAPIQRAMLERAETTGVTLQTMHPTRFDHGALLSQSPTLASPYTLHLDEVVETLGTAGAKLLVEGICDGLFIPPVQPLDDTFERATYAAKITPEDRHIDWQKWTGEDLMVRDRVLSNLWDSKDSQGKRRIYHGPWSAISNPASGEQPGTALALEGKVGFYTIDNKVMVPSSITIEGEPKRGGHAKLYRALQL</sequence>
<keyword evidence="4" id="KW-1185">Reference proteome</keyword>
<dbReference type="RefSeq" id="XP_064694783.1">
    <property type="nucleotide sequence ID" value="XM_064837460.1"/>
</dbReference>
<evidence type="ECO:0000256" key="1">
    <source>
        <dbReference type="ARBA" id="ARBA00012261"/>
    </source>
</evidence>
<evidence type="ECO:0000313" key="3">
    <source>
        <dbReference type="EMBL" id="KAK3671897.1"/>
    </source>
</evidence>